<evidence type="ECO:0000313" key="1">
    <source>
        <dbReference type="EMBL" id="KAH7303733.1"/>
    </source>
</evidence>
<dbReference type="Proteomes" id="UP000813444">
    <property type="component" value="Unassembled WGS sequence"/>
</dbReference>
<dbReference type="AlphaFoldDB" id="A0A8K0SGI0"/>
<protein>
    <submittedName>
        <fullName evidence="1">Uncharacterized protein</fullName>
    </submittedName>
</protein>
<dbReference type="EMBL" id="JAGPNK010000029">
    <property type="protein sequence ID" value="KAH7303733.1"/>
    <property type="molecule type" value="Genomic_DNA"/>
</dbReference>
<accession>A0A8K0SGI0</accession>
<organism evidence="1 2">
    <name type="scientific">Stachybotrys elegans</name>
    <dbReference type="NCBI Taxonomy" id="80388"/>
    <lineage>
        <taxon>Eukaryota</taxon>
        <taxon>Fungi</taxon>
        <taxon>Dikarya</taxon>
        <taxon>Ascomycota</taxon>
        <taxon>Pezizomycotina</taxon>
        <taxon>Sordariomycetes</taxon>
        <taxon>Hypocreomycetidae</taxon>
        <taxon>Hypocreales</taxon>
        <taxon>Stachybotryaceae</taxon>
        <taxon>Stachybotrys</taxon>
    </lineage>
</organism>
<keyword evidence="2" id="KW-1185">Reference proteome</keyword>
<reference evidence="1" key="1">
    <citation type="journal article" date="2021" name="Nat. Commun.">
        <title>Genetic determinants of endophytism in the Arabidopsis root mycobiome.</title>
        <authorList>
            <person name="Mesny F."/>
            <person name="Miyauchi S."/>
            <person name="Thiergart T."/>
            <person name="Pickel B."/>
            <person name="Atanasova L."/>
            <person name="Karlsson M."/>
            <person name="Huettel B."/>
            <person name="Barry K.W."/>
            <person name="Haridas S."/>
            <person name="Chen C."/>
            <person name="Bauer D."/>
            <person name="Andreopoulos W."/>
            <person name="Pangilinan J."/>
            <person name="LaButti K."/>
            <person name="Riley R."/>
            <person name="Lipzen A."/>
            <person name="Clum A."/>
            <person name="Drula E."/>
            <person name="Henrissat B."/>
            <person name="Kohler A."/>
            <person name="Grigoriev I.V."/>
            <person name="Martin F.M."/>
            <person name="Hacquard S."/>
        </authorList>
    </citation>
    <scope>NUCLEOTIDE SEQUENCE</scope>
    <source>
        <strain evidence="1">MPI-CAGE-CH-0235</strain>
    </source>
</reference>
<name>A0A8K0SGI0_9HYPO</name>
<dbReference type="OrthoDB" id="5103437at2759"/>
<sequence>MDTASVTQRKAPSSPTLIDFEIRAAGGTTTAFDTMPHEIQMRKKPISVEKRIIELTQENGRLRREIEYYKTLVNEVLHPVVELLEFHANGLYSAVQKYNSVIQQENSQWKAHD</sequence>
<gene>
    <name evidence="1" type="ORF">B0I35DRAFT_156230</name>
</gene>
<comment type="caution">
    <text evidence="1">The sequence shown here is derived from an EMBL/GenBank/DDBJ whole genome shotgun (WGS) entry which is preliminary data.</text>
</comment>
<evidence type="ECO:0000313" key="2">
    <source>
        <dbReference type="Proteomes" id="UP000813444"/>
    </source>
</evidence>
<proteinExistence type="predicted"/>